<organism evidence="13 14">
    <name type="scientific">Henosepilachna vigintioctopunctata</name>
    <dbReference type="NCBI Taxonomy" id="420089"/>
    <lineage>
        <taxon>Eukaryota</taxon>
        <taxon>Metazoa</taxon>
        <taxon>Ecdysozoa</taxon>
        <taxon>Arthropoda</taxon>
        <taxon>Hexapoda</taxon>
        <taxon>Insecta</taxon>
        <taxon>Pterygota</taxon>
        <taxon>Neoptera</taxon>
        <taxon>Endopterygota</taxon>
        <taxon>Coleoptera</taxon>
        <taxon>Polyphaga</taxon>
        <taxon>Cucujiformia</taxon>
        <taxon>Coccinelloidea</taxon>
        <taxon>Coccinellidae</taxon>
        <taxon>Epilachninae</taxon>
        <taxon>Epilachnini</taxon>
        <taxon>Henosepilachna</taxon>
    </lineage>
</organism>
<accession>A0AAW1UUR1</accession>
<keyword evidence="11" id="KW-0503">Monooxygenase</keyword>
<evidence type="ECO:0000256" key="8">
    <source>
        <dbReference type="ARBA" id="ARBA00022848"/>
    </source>
</evidence>
<dbReference type="GO" id="GO:0020037">
    <property type="term" value="F:heme binding"/>
    <property type="evidence" value="ECO:0007669"/>
    <property type="project" value="InterPro"/>
</dbReference>
<dbReference type="InterPro" id="IPR002402">
    <property type="entry name" value="Cyt_P450_E_grp-II"/>
</dbReference>
<dbReference type="InterPro" id="IPR001128">
    <property type="entry name" value="Cyt_P450"/>
</dbReference>
<dbReference type="PRINTS" id="PR00464">
    <property type="entry name" value="EP450II"/>
</dbReference>
<proteinExistence type="inferred from homology"/>
<keyword evidence="7" id="KW-0256">Endoplasmic reticulum</keyword>
<dbReference type="EMBL" id="JARQZJ010000094">
    <property type="protein sequence ID" value="KAK9884820.1"/>
    <property type="molecule type" value="Genomic_DNA"/>
</dbReference>
<dbReference type="AlphaFoldDB" id="A0AAW1UUR1"/>
<evidence type="ECO:0000256" key="4">
    <source>
        <dbReference type="ARBA" id="ARBA00010617"/>
    </source>
</evidence>
<dbReference type="PANTHER" id="PTHR24292:SF100">
    <property type="entry name" value="CYTOCHROME P450 6A16, ISOFORM B-RELATED"/>
    <property type="match status" value="1"/>
</dbReference>
<keyword evidence="6" id="KW-0479">Metal-binding</keyword>
<keyword evidence="12" id="KW-0472">Membrane</keyword>
<dbReference type="CDD" id="cd11056">
    <property type="entry name" value="CYP6-like"/>
    <property type="match status" value="1"/>
</dbReference>
<evidence type="ECO:0000256" key="9">
    <source>
        <dbReference type="ARBA" id="ARBA00023002"/>
    </source>
</evidence>
<evidence type="ECO:0000256" key="11">
    <source>
        <dbReference type="ARBA" id="ARBA00023033"/>
    </source>
</evidence>
<evidence type="ECO:0008006" key="15">
    <source>
        <dbReference type="Google" id="ProtNLM"/>
    </source>
</evidence>
<dbReference type="SUPFAM" id="SSF48264">
    <property type="entry name" value="Cytochrome P450"/>
    <property type="match status" value="1"/>
</dbReference>
<comment type="similarity">
    <text evidence="4">Belongs to the cytochrome P450 family.</text>
</comment>
<dbReference type="Proteomes" id="UP001431783">
    <property type="component" value="Unassembled WGS sequence"/>
</dbReference>
<dbReference type="InterPro" id="IPR036396">
    <property type="entry name" value="Cyt_P450_sf"/>
</dbReference>
<evidence type="ECO:0000256" key="1">
    <source>
        <dbReference type="ARBA" id="ARBA00001971"/>
    </source>
</evidence>
<keyword evidence="5" id="KW-0349">Heme</keyword>
<evidence type="ECO:0000313" key="14">
    <source>
        <dbReference type="Proteomes" id="UP001431783"/>
    </source>
</evidence>
<dbReference type="GO" id="GO:0016705">
    <property type="term" value="F:oxidoreductase activity, acting on paired donors, with incorporation or reduction of molecular oxygen"/>
    <property type="evidence" value="ECO:0007669"/>
    <property type="project" value="InterPro"/>
</dbReference>
<name>A0AAW1UUR1_9CUCU</name>
<dbReference type="Gene3D" id="1.10.630.10">
    <property type="entry name" value="Cytochrome P450"/>
    <property type="match status" value="1"/>
</dbReference>
<evidence type="ECO:0000256" key="7">
    <source>
        <dbReference type="ARBA" id="ARBA00022824"/>
    </source>
</evidence>
<evidence type="ECO:0000313" key="13">
    <source>
        <dbReference type="EMBL" id="KAK9884820.1"/>
    </source>
</evidence>
<evidence type="ECO:0000256" key="10">
    <source>
        <dbReference type="ARBA" id="ARBA00023004"/>
    </source>
</evidence>
<sequence>MEFISTFALLVLSSVILSWIWLNKKFNYWKERGVATLPHSLIFGNMKESIFLQKPISEVVTSFYQSFKSQGVKHGGIYFMWYPTYVPIDVEVIKSIMQVDFQHFVDRGIYYDEKNNPLSAHLFSLAGKKWKLLRHKLTPTFTSGKMKMMFDTLVDCTVGLFKVLDNELDKAVDIKDVLGRFTTDIIGSCAFGIDCNSLENSDNEFKDKGKQLFRSSNFQSLKIAMSIVAPKLSRALKIKLISDDVNDFFMRVVEENVAYRETNNIFRKDFMHLLIQLKNRGQLVENEKLSVENISEEENRITLQEIAAQAFIFFEAGFETSSTTMTFCLYELSKNKSIQEKLRGEIKKVLAKHDDKLTYEATMDMDYLERTINETLRKYPPVMRLARICTKEYKIPESNLIIEKGVRVMIPVYAIHHDPEYYPILKHLIPIDFPKMSRKLDQLLHFYLLEKDHVHA</sequence>
<keyword evidence="14" id="KW-1185">Reference proteome</keyword>
<keyword evidence="8" id="KW-0492">Microsome</keyword>
<comment type="cofactor">
    <cofactor evidence="1">
        <name>heme</name>
        <dbReference type="ChEBI" id="CHEBI:30413"/>
    </cofactor>
</comment>
<evidence type="ECO:0000256" key="6">
    <source>
        <dbReference type="ARBA" id="ARBA00022723"/>
    </source>
</evidence>
<gene>
    <name evidence="13" type="ORF">WA026_009047</name>
</gene>
<keyword evidence="10" id="KW-0408">Iron</keyword>
<dbReference type="GO" id="GO:0005506">
    <property type="term" value="F:iron ion binding"/>
    <property type="evidence" value="ECO:0007669"/>
    <property type="project" value="InterPro"/>
</dbReference>
<comment type="subcellular location">
    <subcellularLocation>
        <location evidence="3">Endoplasmic reticulum membrane</location>
        <topology evidence="3">Peripheral membrane protein</topology>
    </subcellularLocation>
    <subcellularLocation>
        <location evidence="2">Microsome membrane</location>
        <topology evidence="2">Peripheral membrane protein</topology>
    </subcellularLocation>
</comment>
<dbReference type="FunFam" id="1.10.630.10:FF:000042">
    <property type="entry name" value="Cytochrome P450"/>
    <property type="match status" value="1"/>
</dbReference>
<keyword evidence="9" id="KW-0560">Oxidoreductase</keyword>
<evidence type="ECO:0000256" key="3">
    <source>
        <dbReference type="ARBA" id="ARBA00004406"/>
    </source>
</evidence>
<dbReference type="GO" id="GO:0005789">
    <property type="term" value="C:endoplasmic reticulum membrane"/>
    <property type="evidence" value="ECO:0007669"/>
    <property type="project" value="UniProtKB-SubCell"/>
</dbReference>
<evidence type="ECO:0000256" key="5">
    <source>
        <dbReference type="ARBA" id="ARBA00022617"/>
    </source>
</evidence>
<evidence type="ECO:0000256" key="12">
    <source>
        <dbReference type="ARBA" id="ARBA00023136"/>
    </source>
</evidence>
<dbReference type="Pfam" id="PF00067">
    <property type="entry name" value="p450"/>
    <property type="match status" value="1"/>
</dbReference>
<reference evidence="13 14" key="1">
    <citation type="submission" date="2023-03" db="EMBL/GenBank/DDBJ databases">
        <title>Genome insight into feeding habits of ladybird beetles.</title>
        <authorList>
            <person name="Li H.-S."/>
            <person name="Huang Y.-H."/>
            <person name="Pang H."/>
        </authorList>
    </citation>
    <scope>NUCLEOTIDE SEQUENCE [LARGE SCALE GENOMIC DNA]</scope>
    <source>
        <strain evidence="13">SYSU_2023b</strain>
        <tissue evidence="13">Whole body</tissue>
    </source>
</reference>
<comment type="caution">
    <text evidence="13">The sequence shown here is derived from an EMBL/GenBank/DDBJ whole genome shotgun (WGS) entry which is preliminary data.</text>
</comment>
<dbReference type="PANTHER" id="PTHR24292">
    <property type="entry name" value="CYTOCHROME P450"/>
    <property type="match status" value="1"/>
</dbReference>
<evidence type="ECO:0000256" key="2">
    <source>
        <dbReference type="ARBA" id="ARBA00004174"/>
    </source>
</evidence>
<dbReference type="InterPro" id="IPR050476">
    <property type="entry name" value="Insect_CytP450_Detox"/>
</dbReference>
<dbReference type="GO" id="GO:0004497">
    <property type="term" value="F:monooxygenase activity"/>
    <property type="evidence" value="ECO:0007669"/>
    <property type="project" value="UniProtKB-KW"/>
</dbReference>
<protein>
    <recommendedName>
        <fullName evidence="15">Cytochrome P450</fullName>
    </recommendedName>
</protein>